<evidence type="ECO:0000256" key="11">
    <source>
        <dbReference type="ARBA" id="ARBA00023014"/>
    </source>
</evidence>
<keyword evidence="8 14" id="KW-0028">Amino-acid biosynthesis</keyword>
<gene>
    <name evidence="14 17" type="primary">leuC</name>
    <name evidence="17" type="ORF">NWFMUON74_20570</name>
</gene>
<dbReference type="InterPro" id="IPR001030">
    <property type="entry name" value="Acoase/IPM_deHydtase_lsu_aba"/>
</dbReference>
<evidence type="ECO:0000256" key="1">
    <source>
        <dbReference type="ARBA" id="ARBA00000118"/>
    </source>
</evidence>
<reference evidence="17 18" key="1">
    <citation type="submission" date="2020-08" db="EMBL/GenBank/DDBJ databases">
        <title>Genome Sequencing of Nocardia wallacei strain FMUON74 and assembly.</title>
        <authorList>
            <person name="Toyokawa M."/>
            <person name="Uesaka K."/>
        </authorList>
    </citation>
    <scope>NUCLEOTIDE SEQUENCE [LARGE SCALE GENOMIC DNA]</scope>
    <source>
        <strain evidence="17 18">FMUON74</strain>
    </source>
</reference>
<dbReference type="GO" id="GO:0047456">
    <property type="term" value="F:2-methylisocitrate dehydratase activity"/>
    <property type="evidence" value="ECO:0007669"/>
    <property type="project" value="UniProtKB-EC"/>
</dbReference>
<dbReference type="PROSITE" id="PS01244">
    <property type="entry name" value="ACONITASE_2"/>
    <property type="match status" value="1"/>
</dbReference>
<evidence type="ECO:0000256" key="8">
    <source>
        <dbReference type="ARBA" id="ARBA00022605"/>
    </source>
</evidence>
<comment type="subunit">
    <text evidence="14">Heterodimer of LeuC and LeuD.</text>
</comment>
<evidence type="ECO:0000256" key="10">
    <source>
        <dbReference type="ARBA" id="ARBA00023004"/>
    </source>
</evidence>
<dbReference type="PRINTS" id="PR00415">
    <property type="entry name" value="ACONITASE"/>
</dbReference>
<dbReference type="Gene3D" id="3.30.499.10">
    <property type="entry name" value="Aconitase, domain 3"/>
    <property type="match status" value="2"/>
</dbReference>
<dbReference type="GO" id="GO:0046872">
    <property type="term" value="F:metal ion binding"/>
    <property type="evidence" value="ECO:0007669"/>
    <property type="project" value="UniProtKB-KW"/>
</dbReference>
<keyword evidence="18" id="KW-1185">Reference proteome</keyword>
<comment type="pathway">
    <text evidence="5">Organic acid metabolism; propanoate degradation.</text>
</comment>
<dbReference type="GeneID" id="80346620"/>
<dbReference type="InterPro" id="IPR015931">
    <property type="entry name" value="Acnase/IPM_dHydase_lsu_aba_1/3"/>
</dbReference>
<evidence type="ECO:0000256" key="5">
    <source>
        <dbReference type="ARBA" id="ARBA00005026"/>
    </source>
</evidence>
<keyword evidence="13 14" id="KW-0100">Branched-chain amino acid biosynthesis</keyword>
<dbReference type="PANTHER" id="PTHR43822:SF9">
    <property type="entry name" value="3-ISOPROPYLMALATE DEHYDRATASE"/>
    <property type="match status" value="1"/>
</dbReference>
<comment type="similarity">
    <text evidence="14">Belongs to the aconitase/IPM isomerase family. LeuC type 1 subfamily.</text>
</comment>
<evidence type="ECO:0000256" key="14">
    <source>
        <dbReference type="HAMAP-Rule" id="MF_01026"/>
    </source>
</evidence>
<evidence type="ECO:0000256" key="13">
    <source>
        <dbReference type="ARBA" id="ARBA00023304"/>
    </source>
</evidence>
<keyword evidence="7 14" id="KW-0004">4Fe-4S</keyword>
<dbReference type="FunFam" id="3.30.499.10:FF:000007">
    <property type="entry name" value="3-isopropylmalate dehydratase large subunit"/>
    <property type="match status" value="1"/>
</dbReference>
<evidence type="ECO:0000256" key="4">
    <source>
        <dbReference type="ARBA" id="ARBA00004729"/>
    </source>
</evidence>
<keyword evidence="9 14" id="KW-0479">Metal-binding</keyword>
<evidence type="ECO:0000256" key="3">
    <source>
        <dbReference type="ARBA" id="ARBA00002695"/>
    </source>
</evidence>
<evidence type="ECO:0000259" key="16">
    <source>
        <dbReference type="Pfam" id="PF00330"/>
    </source>
</evidence>
<evidence type="ECO:0000313" key="17">
    <source>
        <dbReference type="EMBL" id="BCK54285.1"/>
    </source>
</evidence>
<comment type="catalytic activity">
    <reaction evidence="2 14">
        <text>(2R,3S)-3-isopropylmalate = (2S)-2-isopropylmalate</text>
        <dbReference type="Rhea" id="RHEA:32287"/>
        <dbReference type="ChEBI" id="CHEBI:1178"/>
        <dbReference type="ChEBI" id="CHEBI:35121"/>
        <dbReference type="EC" id="4.2.1.33"/>
    </reaction>
</comment>
<dbReference type="EC" id="4.2.1.33" evidence="14"/>
<dbReference type="KEGG" id="nwl:NWFMUON74_20570"/>
<feature type="binding site" evidence="14">
    <location>
        <position position="418"/>
    </location>
    <ligand>
        <name>[4Fe-4S] cluster</name>
        <dbReference type="ChEBI" id="CHEBI:49883"/>
    </ligand>
</feature>
<dbReference type="GO" id="GO:0009098">
    <property type="term" value="P:L-leucine biosynthetic process"/>
    <property type="evidence" value="ECO:0007669"/>
    <property type="project" value="UniProtKB-UniRule"/>
</dbReference>
<accession>A0A7G1KGN8</accession>
<dbReference type="InterPro" id="IPR033941">
    <property type="entry name" value="IPMI_cat"/>
</dbReference>
<keyword evidence="12 14" id="KW-0456">Lyase</keyword>
<dbReference type="PANTHER" id="PTHR43822">
    <property type="entry name" value="HOMOACONITASE, MITOCHONDRIAL-RELATED"/>
    <property type="match status" value="1"/>
</dbReference>
<evidence type="ECO:0000256" key="6">
    <source>
        <dbReference type="ARBA" id="ARBA00022430"/>
    </source>
</evidence>
<dbReference type="RefSeq" id="WP_187687570.1">
    <property type="nucleotide sequence ID" value="NZ_AP023396.1"/>
</dbReference>
<name>A0A7G1KGN8_9NOCA</name>
<dbReference type="InterPro" id="IPR018136">
    <property type="entry name" value="Aconitase_4Fe-4S_BS"/>
</dbReference>
<dbReference type="EMBL" id="AP023396">
    <property type="protein sequence ID" value="BCK54285.1"/>
    <property type="molecule type" value="Genomic_DNA"/>
</dbReference>
<feature type="compositionally biased region" description="Polar residues" evidence="15">
    <location>
        <begin position="427"/>
        <end position="439"/>
    </location>
</feature>
<dbReference type="NCBIfam" id="TIGR00170">
    <property type="entry name" value="leuC"/>
    <property type="match status" value="1"/>
</dbReference>
<dbReference type="PROSITE" id="PS00450">
    <property type="entry name" value="ACONITASE_1"/>
    <property type="match status" value="1"/>
</dbReference>
<keyword evidence="10 14" id="KW-0408">Iron</keyword>
<evidence type="ECO:0000256" key="12">
    <source>
        <dbReference type="ARBA" id="ARBA00023239"/>
    </source>
</evidence>
<dbReference type="Pfam" id="PF00330">
    <property type="entry name" value="Aconitase"/>
    <property type="match status" value="1"/>
</dbReference>
<feature type="domain" description="Aconitase/3-isopropylmalate dehydratase large subunit alpha/beta/alpha" evidence="16">
    <location>
        <begin position="10"/>
        <end position="465"/>
    </location>
</feature>
<dbReference type="InterPro" id="IPR004430">
    <property type="entry name" value="3-IsopropMal_deHydase_lsu"/>
</dbReference>
<feature type="binding site" evidence="14">
    <location>
        <position position="415"/>
    </location>
    <ligand>
        <name>[4Fe-4S] cluster</name>
        <dbReference type="ChEBI" id="CHEBI:49883"/>
    </ligand>
</feature>
<proteinExistence type="inferred from homology"/>
<feature type="binding site" evidence="14">
    <location>
        <position position="355"/>
    </location>
    <ligand>
        <name>[4Fe-4S] cluster</name>
        <dbReference type="ChEBI" id="CHEBI:49883"/>
    </ligand>
</feature>
<dbReference type="InterPro" id="IPR050067">
    <property type="entry name" value="IPM_dehydratase_rel_enz"/>
</dbReference>
<dbReference type="GO" id="GO:0051539">
    <property type="term" value="F:4 iron, 4 sulfur cluster binding"/>
    <property type="evidence" value="ECO:0007669"/>
    <property type="project" value="UniProtKB-KW"/>
</dbReference>
<dbReference type="InterPro" id="IPR036008">
    <property type="entry name" value="Aconitase_4Fe-4S_dom"/>
</dbReference>
<comment type="catalytic activity">
    <reaction evidence="1">
        <text>(2S,3R)-3-hydroxybutane-1,2,3-tricarboxylate = 2-methyl-cis-aconitate + H2O</text>
        <dbReference type="Rhea" id="RHEA:17941"/>
        <dbReference type="ChEBI" id="CHEBI:15377"/>
        <dbReference type="ChEBI" id="CHEBI:57429"/>
        <dbReference type="ChEBI" id="CHEBI:57872"/>
        <dbReference type="EC" id="4.2.1.99"/>
    </reaction>
</comment>
<comment type="pathway">
    <text evidence="4 14">Amino-acid biosynthesis; L-leucine biosynthesis; L-leucine from 3-methyl-2-oxobutanoate: step 2/4.</text>
</comment>
<feature type="region of interest" description="Disordered" evidence="15">
    <location>
        <begin position="427"/>
        <end position="447"/>
    </location>
</feature>
<protein>
    <recommendedName>
        <fullName evidence="14">3-isopropylmalate dehydratase large subunit</fullName>
        <ecNumber evidence="14">4.2.1.33</ecNumber>
    </recommendedName>
    <alternativeName>
        <fullName evidence="14">Alpha-IPM isomerase</fullName>
        <shortName evidence="14">IPMI</shortName>
    </alternativeName>
    <alternativeName>
        <fullName evidence="14">Isopropylmalate isomerase</fullName>
    </alternativeName>
</protein>
<dbReference type="NCBIfam" id="NF004016">
    <property type="entry name" value="PRK05478.1"/>
    <property type="match status" value="1"/>
</dbReference>
<dbReference type="SUPFAM" id="SSF53732">
    <property type="entry name" value="Aconitase iron-sulfur domain"/>
    <property type="match status" value="1"/>
</dbReference>
<evidence type="ECO:0000313" key="18">
    <source>
        <dbReference type="Proteomes" id="UP000516173"/>
    </source>
</evidence>
<comment type="cofactor">
    <cofactor evidence="14">
        <name>[4Fe-4S] cluster</name>
        <dbReference type="ChEBI" id="CHEBI:49883"/>
    </cofactor>
    <text evidence="14">Binds 1 [4Fe-4S] cluster per subunit.</text>
</comment>
<keyword evidence="11 14" id="KW-0411">Iron-sulfur</keyword>
<keyword evidence="6 14" id="KW-0432">Leucine biosynthesis</keyword>
<dbReference type="AlphaFoldDB" id="A0A7G1KGN8"/>
<dbReference type="Proteomes" id="UP000516173">
    <property type="component" value="Chromosome"/>
</dbReference>
<dbReference type="NCBIfam" id="NF009116">
    <property type="entry name" value="PRK12466.1"/>
    <property type="match status" value="1"/>
</dbReference>
<dbReference type="HAMAP" id="MF_01026">
    <property type="entry name" value="LeuC_type1"/>
    <property type="match status" value="1"/>
</dbReference>
<dbReference type="UniPathway" id="UPA00048">
    <property type="reaction ID" value="UER00071"/>
</dbReference>
<dbReference type="GO" id="GO:0003861">
    <property type="term" value="F:3-isopropylmalate dehydratase activity"/>
    <property type="evidence" value="ECO:0007669"/>
    <property type="project" value="UniProtKB-UniRule"/>
</dbReference>
<evidence type="ECO:0000256" key="15">
    <source>
        <dbReference type="SAM" id="MobiDB-lite"/>
    </source>
</evidence>
<sequence>MAERPRTLAEKVWEQHVVARGAGEGEAREPDLIYIDLHLVHEVTSPQAFDGLRAAGRPVRRPDLTIATEDHNVPTVDIDKPIADPVSRTQVETLRRNCEEFGVRLYPMGDLEQGIVHVVGPQLGLTQPGMTVVCGDSHTSTHGAFGAIAMGIGTSEVEHVLATQTLSLRPFKTMAINIDGQLPPGVTSKDVILAVIAQIGTGGGQGYVLEYRGEAVRAMSMEARMTMCNMSIEAGARAGMVAPDEVTYEFLKGRPHAPQGADWDAAVAAWEALKTDEGAEFDAEVHIDASTLTPFVTWGTNPGQGAPLGAAVPDPADISDETARESAEKALRYMDLEPGTPLREVEVDTVFVGSCTNGRIEDLRAVAEVLQGRKVAEGVRMLIVPGSMRVRAQAESEGLGEIFTAAGAEWRQAGCSMCLGMNPDQLSPGQRCASTSNRNFEGRQGKGGRTHLVSPLVAAATAVRGTLSSPADLN</sequence>
<evidence type="ECO:0000256" key="9">
    <source>
        <dbReference type="ARBA" id="ARBA00022723"/>
    </source>
</evidence>
<dbReference type="CDD" id="cd01583">
    <property type="entry name" value="IPMI"/>
    <property type="match status" value="1"/>
</dbReference>
<evidence type="ECO:0000256" key="2">
    <source>
        <dbReference type="ARBA" id="ARBA00000491"/>
    </source>
</evidence>
<organism evidence="17 18">
    <name type="scientific">Nocardia wallacei</name>
    <dbReference type="NCBI Taxonomy" id="480035"/>
    <lineage>
        <taxon>Bacteria</taxon>
        <taxon>Bacillati</taxon>
        <taxon>Actinomycetota</taxon>
        <taxon>Actinomycetes</taxon>
        <taxon>Mycobacteriales</taxon>
        <taxon>Nocardiaceae</taxon>
        <taxon>Nocardia</taxon>
    </lineage>
</organism>
<evidence type="ECO:0000256" key="7">
    <source>
        <dbReference type="ARBA" id="ARBA00022485"/>
    </source>
</evidence>
<comment type="function">
    <text evidence="3 14">Catalyzes the isomerization between 2-isopropylmalate and 3-isopropylmalate, via the formation of 2-isopropylmaleate.</text>
</comment>
<dbReference type="UniPathway" id="UPA00946"/>